<protein>
    <submittedName>
        <fullName evidence="1">Uncharacterized protein</fullName>
    </submittedName>
</protein>
<sequence length="198" mass="21460">MAGVRTTCDSLSRIMPPHKVLHDSDLRVPMTSRFLITFAKKILVFGSVMTGAAYSMAHADVRATAVAYGCVSLETEFEDGTRSDETYRLHLIQIERLGAEADESSLALYSLGPLMRAAGGGLFVSTSQVISSSANTRRDVLAEATVDGTEYGWFSIGSTRVPTGRENPLYHVRPASEVEGLRSGSAITEFECSQVLFE</sequence>
<evidence type="ECO:0000313" key="2">
    <source>
        <dbReference type="Proteomes" id="UP000245390"/>
    </source>
</evidence>
<comment type="caution">
    <text evidence="1">The sequence shown here is derived from an EMBL/GenBank/DDBJ whole genome shotgun (WGS) entry which is preliminary data.</text>
</comment>
<proteinExistence type="predicted"/>
<dbReference type="AlphaFoldDB" id="A0A316G785"/>
<organism evidence="1 2">
    <name type="scientific">Silicimonas algicola</name>
    <dbReference type="NCBI Taxonomy" id="1826607"/>
    <lineage>
        <taxon>Bacteria</taxon>
        <taxon>Pseudomonadati</taxon>
        <taxon>Pseudomonadota</taxon>
        <taxon>Alphaproteobacteria</taxon>
        <taxon>Rhodobacterales</taxon>
        <taxon>Paracoccaceae</taxon>
    </lineage>
</organism>
<dbReference type="EMBL" id="QGGV01000003">
    <property type="protein sequence ID" value="PWK56819.1"/>
    <property type="molecule type" value="Genomic_DNA"/>
</dbReference>
<reference evidence="1 2" key="1">
    <citation type="submission" date="2018-05" db="EMBL/GenBank/DDBJ databases">
        <title>Genomic Encyclopedia of Type Strains, Phase IV (KMG-IV): sequencing the most valuable type-strain genomes for metagenomic binning, comparative biology and taxonomic classification.</title>
        <authorList>
            <person name="Goeker M."/>
        </authorList>
    </citation>
    <scope>NUCLEOTIDE SEQUENCE [LARGE SCALE GENOMIC DNA]</scope>
    <source>
        <strain evidence="1 2">DSM 103371</strain>
    </source>
</reference>
<accession>A0A316G785</accession>
<name>A0A316G785_9RHOB</name>
<evidence type="ECO:0000313" key="1">
    <source>
        <dbReference type="EMBL" id="PWK56819.1"/>
    </source>
</evidence>
<keyword evidence="2" id="KW-1185">Reference proteome</keyword>
<dbReference type="Proteomes" id="UP000245390">
    <property type="component" value="Unassembled WGS sequence"/>
</dbReference>
<gene>
    <name evidence="1" type="ORF">C8D95_10350</name>
</gene>